<protein>
    <submittedName>
        <fullName evidence="2">Uncharacterized protein</fullName>
    </submittedName>
</protein>
<feature type="chain" id="PRO_5012225530" evidence="1">
    <location>
        <begin position="20"/>
        <end position="183"/>
    </location>
</feature>
<organism evidence="2 3">
    <name type="scientific">[Emmonsia] crescens</name>
    <dbReference type="NCBI Taxonomy" id="73230"/>
    <lineage>
        <taxon>Eukaryota</taxon>
        <taxon>Fungi</taxon>
        <taxon>Dikarya</taxon>
        <taxon>Ascomycota</taxon>
        <taxon>Pezizomycotina</taxon>
        <taxon>Eurotiomycetes</taxon>
        <taxon>Eurotiomycetidae</taxon>
        <taxon>Onygenales</taxon>
        <taxon>Ajellomycetaceae</taxon>
        <taxon>Emergomyces</taxon>
    </lineage>
</organism>
<evidence type="ECO:0000256" key="1">
    <source>
        <dbReference type="SAM" id="SignalP"/>
    </source>
</evidence>
<dbReference type="STRING" id="73230.A0A2B7Z9Y8"/>
<dbReference type="AlphaFoldDB" id="A0A2B7Z9Y8"/>
<gene>
    <name evidence="2" type="ORF">GX50_03932</name>
</gene>
<comment type="caution">
    <text evidence="2">The sequence shown here is derived from an EMBL/GenBank/DDBJ whole genome shotgun (WGS) entry which is preliminary data.</text>
</comment>
<keyword evidence="1" id="KW-0732">Signal</keyword>
<keyword evidence="3" id="KW-1185">Reference proteome</keyword>
<accession>A0A2B7Z9Y8</accession>
<dbReference type="Proteomes" id="UP000226031">
    <property type="component" value="Unassembled WGS sequence"/>
</dbReference>
<name>A0A2B7Z9Y8_9EURO</name>
<reference evidence="2 3" key="1">
    <citation type="submission" date="2017-10" db="EMBL/GenBank/DDBJ databases">
        <title>Comparative genomics in systemic dimorphic fungi from Ajellomycetaceae.</title>
        <authorList>
            <person name="Munoz J.F."/>
            <person name="Mcewen J.G."/>
            <person name="Clay O.K."/>
            <person name="Cuomo C.A."/>
        </authorList>
    </citation>
    <scope>NUCLEOTIDE SEQUENCE [LARGE SCALE GENOMIC DNA]</scope>
    <source>
        <strain evidence="2 3">UAMH4076</strain>
    </source>
</reference>
<evidence type="ECO:0000313" key="3">
    <source>
        <dbReference type="Proteomes" id="UP000226031"/>
    </source>
</evidence>
<feature type="signal peptide" evidence="1">
    <location>
        <begin position="1"/>
        <end position="19"/>
    </location>
</feature>
<proteinExistence type="predicted"/>
<dbReference type="VEuPathDB" id="FungiDB:EMCG_01897"/>
<dbReference type="EMBL" id="PDND01000068">
    <property type="protein sequence ID" value="PGH33254.1"/>
    <property type="molecule type" value="Genomic_DNA"/>
</dbReference>
<evidence type="ECO:0000313" key="2">
    <source>
        <dbReference type="EMBL" id="PGH33254.1"/>
    </source>
</evidence>
<sequence length="183" mass="20097">MKLRYSIISLGLFVFAVQGAATRSQKDPTDIISDLHSHPDGFTHVGDDGIVRSFDAKGKVIDFARLSNDQLITLAKRSSNAEDREYLLGGWDGVDGWSVGLNQIWNPPRHLLPHAPNSEAGSMDPTAMAAKGIEKSKRKPSSLKTRGPECYGYTCSTNQECQSRGCLNCVSLRKKKTYCNPIP</sequence>